<evidence type="ECO:0000313" key="2">
    <source>
        <dbReference type="EMBL" id="PON73143.1"/>
    </source>
</evidence>
<dbReference type="Proteomes" id="UP000237105">
    <property type="component" value="Unassembled WGS sequence"/>
</dbReference>
<feature type="non-terminal residue" evidence="2">
    <location>
        <position position="1"/>
    </location>
</feature>
<evidence type="ECO:0000256" key="1">
    <source>
        <dbReference type="SAM" id="Phobius"/>
    </source>
</evidence>
<name>A0A2P5DIN9_PARAD</name>
<keyword evidence="1" id="KW-0812">Transmembrane</keyword>
<protein>
    <submittedName>
        <fullName evidence="2">Uncharacterized protein</fullName>
    </submittedName>
</protein>
<dbReference type="AlphaFoldDB" id="A0A2P5DIN9"/>
<keyword evidence="1" id="KW-1133">Transmembrane helix</keyword>
<feature type="transmembrane region" description="Helical" evidence="1">
    <location>
        <begin position="29"/>
        <end position="49"/>
    </location>
</feature>
<dbReference type="EMBL" id="JXTB01000035">
    <property type="protein sequence ID" value="PON73143.1"/>
    <property type="molecule type" value="Genomic_DNA"/>
</dbReference>
<comment type="caution">
    <text evidence="2">The sequence shown here is derived from an EMBL/GenBank/DDBJ whole genome shotgun (WGS) entry which is preliminary data.</text>
</comment>
<keyword evidence="3" id="KW-1185">Reference proteome</keyword>
<gene>
    <name evidence="2" type="ORF">PanWU01x14_059840</name>
</gene>
<keyword evidence="1" id="KW-0472">Membrane</keyword>
<sequence length="114" mass="13102">VHETENLDLFVKAFPQSTVCLFKDRNAPYYLLPLFPSKLLSILLMLLSFSINNFDFDSLTLIGEHRGMVLRCILAEVSGSYNIENTQMESIIQVNYITKYNKTISSLLLPTFIY</sequence>
<reference evidence="3" key="1">
    <citation type="submission" date="2016-06" db="EMBL/GenBank/DDBJ databases">
        <title>Parallel loss of symbiosis genes in relatives of nitrogen-fixing non-legume Parasponia.</title>
        <authorList>
            <person name="Van Velzen R."/>
            <person name="Holmer R."/>
            <person name="Bu F."/>
            <person name="Rutten L."/>
            <person name="Van Zeijl A."/>
            <person name="Liu W."/>
            <person name="Santuari L."/>
            <person name="Cao Q."/>
            <person name="Sharma T."/>
            <person name="Shen D."/>
            <person name="Roswanjaya Y."/>
            <person name="Wardhani T."/>
            <person name="Kalhor M.S."/>
            <person name="Jansen J."/>
            <person name="Van den Hoogen J."/>
            <person name="Gungor B."/>
            <person name="Hartog M."/>
            <person name="Hontelez J."/>
            <person name="Verver J."/>
            <person name="Yang W.-C."/>
            <person name="Schijlen E."/>
            <person name="Repin R."/>
            <person name="Schilthuizen M."/>
            <person name="Schranz E."/>
            <person name="Heidstra R."/>
            <person name="Miyata K."/>
            <person name="Fedorova E."/>
            <person name="Kohlen W."/>
            <person name="Bisseling T."/>
            <person name="Smit S."/>
            <person name="Geurts R."/>
        </authorList>
    </citation>
    <scope>NUCLEOTIDE SEQUENCE [LARGE SCALE GENOMIC DNA]</scope>
    <source>
        <strain evidence="3">cv. WU1-14</strain>
    </source>
</reference>
<accession>A0A2P5DIN9</accession>
<proteinExistence type="predicted"/>
<evidence type="ECO:0000313" key="3">
    <source>
        <dbReference type="Proteomes" id="UP000237105"/>
    </source>
</evidence>
<organism evidence="2 3">
    <name type="scientific">Parasponia andersonii</name>
    <name type="common">Sponia andersonii</name>
    <dbReference type="NCBI Taxonomy" id="3476"/>
    <lineage>
        <taxon>Eukaryota</taxon>
        <taxon>Viridiplantae</taxon>
        <taxon>Streptophyta</taxon>
        <taxon>Embryophyta</taxon>
        <taxon>Tracheophyta</taxon>
        <taxon>Spermatophyta</taxon>
        <taxon>Magnoliopsida</taxon>
        <taxon>eudicotyledons</taxon>
        <taxon>Gunneridae</taxon>
        <taxon>Pentapetalae</taxon>
        <taxon>rosids</taxon>
        <taxon>fabids</taxon>
        <taxon>Rosales</taxon>
        <taxon>Cannabaceae</taxon>
        <taxon>Parasponia</taxon>
    </lineage>
</organism>